<dbReference type="InterPro" id="IPR001752">
    <property type="entry name" value="Kinesin_motor_dom"/>
</dbReference>
<comment type="subcellular location">
    <subcellularLocation>
        <location evidence="1">Cytoplasm</location>
        <location evidence="1">Cytoskeleton</location>
    </subcellularLocation>
</comment>
<evidence type="ECO:0000313" key="10">
    <source>
        <dbReference type="RefSeq" id="XP_017019482.1"/>
    </source>
</evidence>
<feature type="region of interest" description="Disordered" evidence="7">
    <location>
        <begin position="708"/>
        <end position="745"/>
    </location>
</feature>
<dbReference type="GO" id="GO:0016887">
    <property type="term" value="F:ATP hydrolysis activity"/>
    <property type="evidence" value="ECO:0007669"/>
    <property type="project" value="TreeGrafter"/>
</dbReference>
<dbReference type="PANTHER" id="PTHR24115">
    <property type="entry name" value="KINESIN-RELATED"/>
    <property type="match status" value="1"/>
</dbReference>
<dbReference type="GO" id="GO:0005874">
    <property type="term" value="C:microtubule"/>
    <property type="evidence" value="ECO:0007669"/>
    <property type="project" value="UniProtKB-KW"/>
</dbReference>
<dbReference type="Pfam" id="PF16540">
    <property type="entry name" value="MKLP1_Arf_bdg"/>
    <property type="match status" value="1"/>
</dbReference>
<dbReference type="InterPro" id="IPR038105">
    <property type="entry name" value="Kif23_Arf-bd_sf"/>
</dbReference>
<evidence type="ECO:0000256" key="2">
    <source>
        <dbReference type="ARBA" id="ARBA00022741"/>
    </source>
</evidence>
<evidence type="ECO:0000259" key="8">
    <source>
        <dbReference type="PROSITE" id="PS50067"/>
    </source>
</evidence>
<dbReference type="PRINTS" id="PR00380">
    <property type="entry name" value="KINESINHEAVY"/>
</dbReference>
<evidence type="ECO:0000256" key="5">
    <source>
        <dbReference type="PROSITE-ProRule" id="PRU00283"/>
    </source>
</evidence>
<dbReference type="Proteomes" id="UP001652661">
    <property type="component" value="Chromosome 3L"/>
</dbReference>
<dbReference type="InterPro" id="IPR019821">
    <property type="entry name" value="Kinesin_motor_CS"/>
</dbReference>
<protein>
    <recommendedName>
        <fullName evidence="6">Kinesin-like protein</fullName>
    </recommendedName>
</protein>
<dbReference type="Pfam" id="PF00225">
    <property type="entry name" value="Kinesin"/>
    <property type="match status" value="1"/>
</dbReference>
<keyword evidence="4" id="KW-0963">Cytoplasm</keyword>
<dbReference type="GO" id="GO:0051256">
    <property type="term" value="P:mitotic spindle midzone assembly"/>
    <property type="evidence" value="ECO:0007669"/>
    <property type="project" value="TreeGrafter"/>
</dbReference>
<proteinExistence type="inferred from homology"/>
<dbReference type="PROSITE" id="PS50067">
    <property type="entry name" value="KINESIN_MOTOR_2"/>
    <property type="match status" value="1"/>
</dbReference>
<reference evidence="10" key="1">
    <citation type="submission" date="2025-08" db="UniProtKB">
        <authorList>
            <consortium name="RefSeq"/>
        </authorList>
    </citation>
    <scope>IDENTIFICATION</scope>
    <source>
        <strain evidence="10">14028-0561.14</strain>
        <tissue evidence="10">Whole fly</tissue>
    </source>
</reference>
<feature type="compositionally biased region" description="Basic and acidic residues" evidence="7">
    <location>
        <begin position="623"/>
        <end position="634"/>
    </location>
</feature>
<keyword evidence="4" id="KW-0206">Cytoskeleton</keyword>
<dbReference type="SUPFAM" id="SSF52540">
    <property type="entry name" value="P-loop containing nucleoside triphosphate hydrolases"/>
    <property type="match status" value="1"/>
</dbReference>
<dbReference type="OMA" id="INPRIED"/>
<dbReference type="RefSeq" id="XP_017019482.1">
    <property type="nucleotide sequence ID" value="XM_017163993.2"/>
</dbReference>
<feature type="region of interest" description="Disordered" evidence="7">
    <location>
        <begin position="1"/>
        <end position="37"/>
    </location>
</feature>
<feature type="binding site" evidence="5">
    <location>
        <begin position="126"/>
        <end position="133"/>
    </location>
    <ligand>
        <name>ATP</name>
        <dbReference type="ChEBI" id="CHEBI:30616"/>
    </ligand>
</feature>
<dbReference type="GO" id="GO:0008017">
    <property type="term" value="F:microtubule binding"/>
    <property type="evidence" value="ECO:0007669"/>
    <property type="project" value="InterPro"/>
</dbReference>
<evidence type="ECO:0000256" key="6">
    <source>
        <dbReference type="RuleBase" id="RU000394"/>
    </source>
</evidence>
<feature type="compositionally biased region" description="Basic and acidic residues" evidence="7">
    <location>
        <begin position="22"/>
        <end position="36"/>
    </location>
</feature>
<dbReference type="PROSITE" id="PS00411">
    <property type="entry name" value="KINESIN_MOTOR_1"/>
    <property type="match status" value="1"/>
</dbReference>
<gene>
    <name evidence="10" type="primary">pav</name>
</gene>
<dbReference type="FunFam" id="2.60.40.4330:FF:000002">
    <property type="entry name" value="Kinesin-like protein"/>
    <property type="match status" value="1"/>
</dbReference>
<feature type="region of interest" description="Disordered" evidence="7">
    <location>
        <begin position="835"/>
        <end position="858"/>
    </location>
</feature>
<keyword evidence="9" id="KW-1185">Reference proteome</keyword>
<dbReference type="InterPro" id="IPR027417">
    <property type="entry name" value="P-loop_NTPase"/>
</dbReference>
<dbReference type="Gene3D" id="3.40.850.10">
    <property type="entry name" value="Kinesin motor domain"/>
    <property type="match status" value="1"/>
</dbReference>
<keyword evidence="2 5" id="KW-0547">Nucleotide-binding</keyword>
<dbReference type="GO" id="GO:0003777">
    <property type="term" value="F:microtubule motor activity"/>
    <property type="evidence" value="ECO:0007669"/>
    <property type="project" value="InterPro"/>
</dbReference>
<feature type="region of interest" description="Disordered" evidence="7">
    <location>
        <begin position="623"/>
        <end position="645"/>
    </location>
</feature>
<dbReference type="GO" id="GO:0005871">
    <property type="term" value="C:kinesin complex"/>
    <property type="evidence" value="ECO:0007669"/>
    <property type="project" value="TreeGrafter"/>
</dbReference>
<accession>A0A6P4HTU0</accession>
<keyword evidence="6" id="KW-0493">Microtubule</keyword>
<dbReference type="Gene3D" id="2.60.40.4330">
    <property type="entry name" value="Kinesin-like protein Kif23, Arf6-interacting domain"/>
    <property type="match status" value="1"/>
</dbReference>
<dbReference type="InterPro" id="IPR032384">
    <property type="entry name" value="Kif23_Arf-bd"/>
</dbReference>
<dbReference type="GO" id="GO:0005634">
    <property type="term" value="C:nucleus"/>
    <property type="evidence" value="ECO:0007669"/>
    <property type="project" value="TreeGrafter"/>
</dbReference>
<dbReference type="AlphaFoldDB" id="A0A6P4HTU0"/>
<evidence type="ECO:0000313" key="9">
    <source>
        <dbReference type="Proteomes" id="UP001652661"/>
    </source>
</evidence>
<dbReference type="CDD" id="cd01368">
    <property type="entry name" value="KISc_KIF23_like"/>
    <property type="match status" value="1"/>
</dbReference>
<dbReference type="PANTHER" id="PTHR24115:SF600">
    <property type="entry name" value="KINESIN-LIKE PROTEIN KIF23"/>
    <property type="match status" value="1"/>
</dbReference>
<feature type="domain" description="Kinesin motor" evidence="8">
    <location>
        <begin position="37"/>
        <end position="452"/>
    </location>
</feature>
<keyword evidence="3 5" id="KW-0067">ATP-binding</keyword>
<keyword evidence="5 6" id="KW-0505">Motor protein</keyword>
<dbReference type="GO" id="GO:0007018">
    <property type="term" value="P:microtubule-based movement"/>
    <property type="evidence" value="ECO:0007669"/>
    <property type="project" value="InterPro"/>
</dbReference>
<organism evidence="9 10">
    <name type="scientific">Drosophila kikkawai</name>
    <name type="common">Fruit fly</name>
    <dbReference type="NCBI Taxonomy" id="30033"/>
    <lineage>
        <taxon>Eukaryota</taxon>
        <taxon>Metazoa</taxon>
        <taxon>Ecdysozoa</taxon>
        <taxon>Arthropoda</taxon>
        <taxon>Hexapoda</taxon>
        <taxon>Insecta</taxon>
        <taxon>Pterygota</taxon>
        <taxon>Neoptera</taxon>
        <taxon>Endopterygota</taxon>
        <taxon>Diptera</taxon>
        <taxon>Brachycera</taxon>
        <taxon>Muscomorpha</taxon>
        <taxon>Ephydroidea</taxon>
        <taxon>Drosophilidae</taxon>
        <taxon>Drosophila</taxon>
        <taxon>Sophophora</taxon>
    </lineage>
</organism>
<evidence type="ECO:0000256" key="4">
    <source>
        <dbReference type="ARBA" id="ARBA00023212"/>
    </source>
</evidence>
<evidence type="ECO:0000256" key="3">
    <source>
        <dbReference type="ARBA" id="ARBA00022840"/>
    </source>
</evidence>
<dbReference type="InterPro" id="IPR036961">
    <property type="entry name" value="Kinesin_motor_dom_sf"/>
</dbReference>
<comment type="similarity">
    <text evidence="5 6">Belongs to the TRAFAC class myosin-kinesin ATPase superfamily. Kinesin family.</text>
</comment>
<evidence type="ECO:0000256" key="7">
    <source>
        <dbReference type="SAM" id="MobiDB-lite"/>
    </source>
</evidence>
<sequence length="887" mass="100696">MKAVPRTPMRVIQKTPRLQPHTTEKHRKDSSEKAKDPVNVFCRVRPLQSEADLTSLRVKNSTTIALNPQDQLLQHHKHNGAQREIQYIFKHVFQPEATQQDVYGSVAQPLVENLLRGRNSLLFTYGVTGSGKTYTMTGNLRHRGIMPRCLDVLFRTISDYQAKKFVFKPDRLNGFEILSEEDALLERQHEMNQRFAGSGRFAFRHKDSDPEIASQASVEPTPLLGLDEDNMYSVFITYIEIYNNSVYDLLEDSGIQKTLQSKIIREDANRHMFVHGVTEVEVKTVEEALEIFQMGQKRKRMGHTVLNAESSRSHSVFNIRLVQAPTDSQGENVVQDKQNITVSQLSLVDLAGSERSSRTKNTGVRLREAGNINNSLMTLRTCLEYLRENQQAASNGMPPKKIPYRDSKITHMFKNYFDGEGQVSMIVCINPRIEDYDENMQVMKFAEMTQEVQIARATPMKTDLGLTPGRRKANKLFKIAVNNLNELGIPEAKDLEVDVGLVYSLGADFPSYQMDSPEAEVKIQELMHYLEQRIEKRKKLRSNLDIKCDSFRQMLMNLDRDNLQLRTELASLKAVYKQERERSAALEKKVRIHESSIDVLNNTLSKRDRQIEELSFKLNEKESQLTQKEHEKEKQKKKFSSKLAVESDKTKREFEHKLREQRAKLTERMRIKDEKLRLVSNILQSEDLPSLPRSQSSEDMLNDKDRGAFTARTESSVPATRTDIYATPRHGAAAANNRHRRSRSAGDKWLEHRAANPVPLGTIMQPYLKNRKSITKLTDMKELTSHGANKYCLVSQEADTDGDVETKLYKGNVIPTCGGGAQVVFNDVECLKQKSPVHSPTRKRPSNGTLSALGGGGAVPSTITSAQDVASRCNLGIEGHSSKKSKI</sequence>
<dbReference type="OrthoDB" id="2403182at2759"/>
<dbReference type="SMART" id="SM00129">
    <property type="entry name" value="KISc"/>
    <property type="match status" value="1"/>
</dbReference>
<evidence type="ECO:0000256" key="1">
    <source>
        <dbReference type="ARBA" id="ARBA00004245"/>
    </source>
</evidence>
<name>A0A6P4HTU0_DROKI</name>
<dbReference type="GO" id="GO:0005524">
    <property type="term" value="F:ATP binding"/>
    <property type="evidence" value="ECO:0007669"/>
    <property type="project" value="UniProtKB-UniRule"/>
</dbReference>
<dbReference type="InterPro" id="IPR027640">
    <property type="entry name" value="Kinesin-like_fam"/>
</dbReference>